<evidence type="ECO:0000313" key="3">
    <source>
        <dbReference type="Proteomes" id="UP001589700"/>
    </source>
</evidence>
<evidence type="ECO:0000256" key="1">
    <source>
        <dbReference type="SAM" id="Phobius"/>
    </source>
</evidence>
<feature type="transmembrane region" description="Helical" evidence="1">
    <location>
        <begin position="32"/>
        <end position="50"/>
    </location>
</feature>
<feature type="transmembrane region" description="Helical" evidence="1">
    <location>
        <begin position="7"/>
        <end position="26"/>
    </location>
</feature>
<dbReference type="Proteomes" id="UP001589700">
    <property type="component" value="Unassembled WGS sequence"/>
</dbReference>
<keyword evidence="1" id="KW-1133">Transmembrane helix</keyword>
<comment type="caution">
    <text evidence="2">The sequence shown here is derived from an EMBL/GenBank/DDBJ whole genome shotgun (WGS) entry which is preliminary data.</text>
</comment>
<protein>
    <recommendedName>
        <fullName evidence="4">Secreted protein</fullName>
    </recommendedName>
</protein>
<evidence type="ECO:0008006" key="4">
    <source>
        <dbReference type="Google" id="ProtNLM"/>
    </source>
</evidence>
<keyword evidence="1" id="KW-0812">Transmembrane</keyword>
<organism evidence="2 3">
    <name type="scientific">Dietzia aerolata</name>
    <dbReference type="NCBI Taxonomy" id="595984"/>
    <lineage>
        <taxon>Bacteria</taxon>
        <taxon>Bacillati</taxon>
        <taxon>Actinomycetota</taxon>
        <taxon>Actinomycetes</taxon>
        <taxon>Mycobacteriales</taxon>
        <taxon>Dietziaceae</taxon>
        <taxon>Dietzia</taxon>
    </lineage>
</organism>
<accession>A0ABV5JUD1</accession>
<reference evidence="2 3" key="1">
    <citation type="submission" date="2024-09" db="EMBL/GenBank/DDBJ databases">
        <authorList>
            <person name="Sun Q."/>
            <person name="Mori K."/>
        </authorList>
    </citation>
    <scope>NUCLEOTIDE SEQUENCE [LARGE SCALE GENOMIC DNA]</scope>
    <source>
        <strain evidence="2 3">CCM 7659</strain>
    </source>
</reference>
<evidence type="ECO:0000313" key="2">
    <source>
        <dbReference type="EMBL" id="MFB9260500.1"/>
    </source>
</evidence>
<keyword evidence="3" id="KW-1185">Reference proteome</keyword>
<sequence>MSSKGNVGCLGIIGLLIVVSMIISLIVFLVGVAAALAGLAAGGWLLYSAFTDLSNRSRLSSGADPRAATGTRAHQIAAASHAEAREALSSTLASWQHLTVTRAIGTPLQGRFDQLEAQALRDPAFQDLLLRAETTHAESVLATPSTARDLARQTVDMDQLTAEVREAVHRMSRG</sequence>
<dbReference type="RefSeq" id="WP_182632982.1">
    <property type="nucleotide sequence ID" value="NZ_JAALDM010000221.1"/>
</dbReference>
<name>A0ABV5JUD1_9ACTN</name>
<dbReference type="EMBL" id="JBHMDY010000006">
    <property type="protein sequence ID" value="MFB9260500.1"/>
    <property type="molecule type" value="Genomic_DNA"/>
</dbReference>
<gene>
    <name evidence="2" type="ORF">ACFFVD_11865</name>
</gene>
<keyword evidence="1" id="KW-0472">Membrane</keyword>
<proteinExistence type="predicted"/>